<evidence type="ECO:0000256" key="3">
    <source>
        <dbReference type="ARBA" id="ARBA00022748"/>
    </source>
</evidence>
<feature type="signal peptide" evidence="8">
    <location>
        <begin position="1"/>
        <end position="29"/>
    </location>
</feature>
<feature type="region of interest" description="Disordered" evidence="6">
    <location>
        <begin position="690"/>
        <end position="709"/>
    </location>
</feature>
<feature type="transmembrane region" description="Helical" evidence="7">
    <location>
        <begin position="538"/>
        <end position="559"/>
    </location>
</feature>
<dbReference type="CDD" id="cd02953">
    <property type="entry name" value="DsbDgamma"/>
    <property type="match status" value="1"/>
</dbReference>
<feature type="domain" description="Thiol:disulfide interchange protein DsbD N-terminal" evidence="10">
    <location>
        <begin position="39"/>
        <end position="157"/>
    </location>
</feature>
<dbReference type="PANTHER" id="PTHR32234">
    <property type="entry name" value="THIOL:DISULFIDE INTERCHANGE PROTEIN DSBD"/>
    <property type="match status" value="1"/>
</dbReference>
<evidence type="ECO:0000256" key="5">
    <source>
        <dbReference type="ARBA" id="ARBA00023136"/>
    </source>
</evidence>
<evidence type="ECO:0000259" key="10">
    <source>
        <dbReference type="Pfam" id="PF11412"/>
    </source>
</evidence>
<keyword evidence="8" id="KW-0732">Signal</keyword>
<dbReference type="GO" id="GO:0045454">
    <property type="term" value="P:cell redox homeostasis"/>
    <property type="evidence" value="ECO:0007669"/>
    <property type="project" value="TreeGrafter"/>
</dbReference>
<feature type="transmembrane region" description="Helical" evidence="7">
    <location>
        <begin position="483"/>
        <end position="500"/>
    </location>
</feature>
<feature type="transmembrane region" description="Helical" evidence="7">
    <location>
        <begin position="413"/>
        <end position="437"/>
    </location>
</feature>
<comment type="caution">
    <text evidence="11">The sequence shown here is derived from an EMBL/GenBank/DDBJ whole genome shotgun (WGS) entry which is preliminary data.</text>
</comment>
<evidence type="ECO:0000256" key="8">
    <source>
        <dbReference type="SAM" id="SignalP"/>
    </source>
</evidence>
<dbReference type="Pfam" id="PF02683">
    <property type="entry name" value="DsbD_TM"/>
    <property type="match status" value="1"/>
</dbReference>
<dbReference type="Pfam" id="PF11412">
    <property type="entry name" value="DsbD_N"/>
    <property type="match status" value="1"/>
</dbReference>
<feature type="transmembrane region" description="Helical" evidence="7">
    <location>
        <begin position="334"/>
        <end position="353"/>
    </location>
</feature>
<dbReference type="Gene3D" id="3.40.30.10">
    <property type="entry name" value="Glutaredoxin"/>
    <property type="match status" value="1"/>
</dbReference>
<accession>A0A845AVX0</accession>
<evidence type="ECO:0000313" key="12">
    <source>
        <dbReference type="Proteomes" id="UP000446786"/>
    </source>
</evidence>
<keyword evidence="12" id="KW-1185">Reference proteome</keyword>
<dbReference type="InterPro" id="IPR035671">
    <property type="entry name" value="DsbD_gamma"/>
</dbReference>
<reference evidence="11 12" key="1">
    <citation type="submission" date="2019-12" db="EMBL/GenBank/DDBJ databases">
        <title>Genomic-based taxomic classification of the family Erythrobacteraceae.</title>
        <authorList>
            <person name="Xu L."/>
        </authorList>
    </citation>
    <scope>NUCLEOTIDE SEQUENCE [LARGE SCALE GENOMIC DNA]</scope>
    <source>
        <strain evidence="11 12">JCM 16677</strain>
    </source>
</reference>
<evidence type="ECO:0000256" key="1">
    <source>
        <dbReference type="ARBA" id="ARBA00004141"/>
    </source>
</evidence>
<evidence type="ECO:0000256" key="2">
    <source>
        <dbReference type="ARBA" id="ARBA00022692"/>
    </source>
</evidence>
<name>A0A845AVX0_9SPHN</name>
<keyword evidence="5 7" id="KW-0472">Membrane</keyword>
<dbReference type="SUPFAM" id="SSF52833">
    <property type="entry name" value="Thioredoxin-like"/>
    <property type="match status" value="1"/>
</dbReference>
<evidence type="ECO:0000256" key="7">
    <source>
        <dbReference type="SAM" id="Phobius"/>
    </source>
</evidence>
<keyword evidence="3" id="KW-0201">Cytochrome c-type biogenesis</keyword>
<evidence type="ECO:0000313" key="11">
    <source>
        <dbReference type="EMBL" id="MXP32941.1"/>
    </source>
</evidence>
<dbReference type="EMBL" id="WTYE01000001">
    <property type="protein sequence ID" value="MXP32941.1"/>
    <property type="molecule type" value="Genomic_DNA"/>
</dbReference>
<feature type="transmembrane region" description="Helical" evidence="7">
    <location>
        <begin position="373"/>
        <end position="392"/>
    </location>
</feature>
<dbReference type="OrthoDB" id="9811036at2"/>
<feature type="transmembrane region" description="Helical" evidence="7">
    <location>
        <begin position="443"/>
        <end position="463"/>
    </location>
</feature>
<evidence type="ECO:0000256" key="4">
    <source>
        <dbReference type="ARBA" id="ARBA00022989"/>
    </source>
</evidence>
<feature type="chain" id="PRO_5033054932" evidence="8">
    <location>
        <begin position="30"/>
        <end position="709"/>
    </location>
</feature>
<dbReference type="InterPro" id="IPR036249">
    <property type="entry name" value="Thioredoxin-like_sf"/>
</dbReference>
<evidence type="ECO:0000259" key="9">
    <source>
        <dbReference type="Pfam" id="PF02683"/>
    </source>
</evidence>
<dbReference type="GO" id="GO:0015035">
    <property type="term" value="F:protein-disulfide reductase activity"/>
    <property type="evidence" value="ECO:0007669"/>
    <property type="project" value="TreeGrafter"/>
</dbReference>
<comment type="subcellular location">
    <subcellularLocation>
        <location evidence="1">Membrane</location>
        <topology evidence="1">Multi-pass membrane protein</topology>
    </subcellularLocation>
</comment>
<dbReference type="GO" id="GO:0017004">
    <property type="term" value="P:cytochrome complex assembly"/>
    <property type="evidence" value="ECO:0007669"/>
    <property type="project" value="UniProtKB-KW"/>
</dbReference>
<dbReference type="InterPro" id="IPR003834">
    <property type="entry name" value="Cyt_c_assmbl_TM_dom"/>
</dbReference>
<dbReference type="Proteomes" id="UP000446786">
    <property type="component" value="Unassembled WGS sequence"/>
</dbReference>
<feature type="transmembrane region" description="Helical" evidence="7">
    <location>
        <begin position="288"/>
        <end position="313"/>
    </location>
</feature>
<feature type="transmembrane region" description="Helical" evidence="7">
    <location>
        <begin position="506"/>
        <end position="526"/>
    </location>
</feature>
<evidence type="ECO:0000256" key="6">
    <source>
        <dbReference type="SAM" id="MobiDB-lite"/>
    </source>
</evidence>
<dbReference type="GO" id="GO:0016020">
    <property type="term" value="C:membrane"/>
    <property type="evidence" value="ECO:0007669"/>
    <property type="project" value="UniProtKB-SubCell"/>
</dbReference>
<organism evidence="11 12">
    <name type="scientific">Parerythrobacter jejuensis</name>
    <dbReference type="NCBI Taxonomy" id="795812"/>
    <lineage>
        <taxon>Bacteria</taxon>
        <taxon>Pseudomonadati</taxon>
        <taxon>Pseudomonadota</taxon>
        <taxon>Alphaproteobacteria</taxon>
        <taxon>Sphingomonadales</taxon>
        <taxon>Erythrobacteraceae</taxon>
        <taxon>Parerythrobacter</taxon>
    </lineage>
</organism>
<sequence>MLSARWTFRRLMAGLALALAAMMATGVHAQNNNIRATLVAEGPVAPGEKSTLALRFSPIKPEWHGYWSNPGDAGLGMVLEWDLPDGVTVGEPQYPTPTRLLIDGLMNHVFEGDYAVLVPLTLAEDFAGSGLLEVSVEAFYLACTDEICVPEEASLSVTVPIGASGASNPAFAQYRSAIAPRLDSAARFQQTASLLRIAIPLPASIDVGEPHVFVGNRDLVNYADAQGFAREGDVLIAEIPLARTGEMPELVEGILRLGNGDGLRFEARAGDVPSGGTRLMMRGSELPALWILLGGALLGGLILNVMPCVFPILSLKALSLAKAGGGEREARLEGLAYTTGVILACIALGGVMLGLRAAGEQVGWAFQLQEPGVVVALLVLASLITANLLGAFELPGLSISQGSTPSGAFTTGLLAAFVATPCTGPFMAAALGAALLLPAPVALLLFAALGLGLALPFLLLGFVPALRRILPKPGQWMETFKKVLAVPMGLTALALIWLVWRIGGMSFAVGAVALTAASIAIVALLLGARMRVERARKAVIAVFSLVAIMTVVAMTRNFAPPVADTSSATLVTEPFSAEALQRARGSGVPVFVYFTADWCLTCKVNERVAIERDATQAAFEDAGVVALRGDWTLRQPEITQFLNGQGAAGVPLYLWYAPGASEPNQLSQVLGPDSLVTLAQQSQALQSRALQSRPVQSQSLPPRDLAAAR</sequence>
<gene>
    <name evidence="11" type="ORF">GRI94_14010</name>
</gene>
<keyword evidence="2 7" id="KW-0812">Transmembrane</keyword>
<dbReference type="PANTHER" id="PTHR32234:SF3">
    <property type="entry name" value="SUPPRESSION OF COPPER SENSITIVITY PROTEIN"/>
    <property type="match status" value="1"/>
</dbReference>
<dbReference type="AlphaFoldDB" id="A0A845AVX0"/>
<protein>
    <submittedName>
        <fullName evidence="11">Thiol:disulfide interchange protein</fullName>
    </submittedName>
</protein>
<dbReference type="Pfam" id="PF13899">
    <property type="entry name" value="Thioredoxin_7"/>
    <property type="match status" value="1"/>
</dbReference>
<proteinExistence type="predicted"/>
<keyword evidence="4 7" id="KW-1133">Transmembrane helix</keyword>
<feature type="domain" description="Cytochrome C biogenesis protein transmembrane" evidence="9">
    <location>
        <begin position="289"/>
        <end position="496"/>
    </location>
</feature>
<dbReference type="InterPro" id="IPR028250">
    <property type="entry name" value="DsbDN"/>
</dbReference>